<organism evidence="2 3">
    <name type="scientific">Dioscorea zingiberensis</name>
    <dbReference type="NCBI Taxonomy" id="325984"/>
    <lineage>
        <taxon>Eukaryota</taxon>
        <taxon>Viridiplantae</taxon>
        <taxon>Streptophyta</taxon>
        <taxon>Embryophyta</taxon>
        <taxon>Tracheophyta</taxon>
        <taxon>Spermatophyta</taxon>
        <taxon>Magnoliopsida</taxon>
        <taxon>Liliopsida</taxon>
        <taxon>Dioscoreales</taxon>
        <taxon>Dioscoreaceae</taxon>
        <taxon>Dioscorea</taxon>
    </lineage>
</organism>
<feature type="region of interest" description="Disordered" evidence="1">
    <location>
        <begin position="47"/>
        <end position="78"/>
    </location>
</feature>
<dbReference type="Proteomes" id="UP001085076">
    <property type="component" value="Miscellaneous, Linkage group lg05"/>
</dbReference>
<dbReference type="EMBL" id="JAGGNH010000005">
    <property type="protein sequence ID" value="KAJ0973523.1"/>
    <property type="molecule type" value="Genomic_DNA"/>
</dbReference>
<dbReference type="AlphaFoldDB" id="A0A9D5CJ82"/>
<evidence type="ECO:0000256" key="1">
    <source>
        <dbReference type="SAM" id="MobiDB-lite"/>
    </source>
</evidence>
<reference evidence="2" key="1">
    <citation type="submission" date="2021-03" db="EMBL/GenBank/DDBJ databases">
        <authorList>
            <person name="Li Z."/>
            <person name="Yang C."/>
        </authorList>
    </citation>
    <scope>NUCLEOTIDE SEQUENCE</scope>
    <source>
        <strain evidence="2">Dzin_1.0</strain>
        <tissue evidence="2">Leaf</tissue>
    </source>
</reference>
<proteinExistence type="predicted"/>
<accession>A0A9D5CJ82</accession>
<reference evidence="2" key="2">
    <citation type="journal article" date="2022" name="Hortic Res">
        <title>The genome of Dioscorea zingiberensis sheds light on the biosynthesis, origin and evolution of the medicinally important diosgenin saponins.</title>
        <authorList>
            <person name="Li Y."/>
            <person name="Tan C."/>
            <person name="Li Z."/>
            <person name="Guo J."/>
            <person name="Li S."/>
            <person name="Chen X."/>
            <person name="Wang C."/>
            <person name="Dai X."/>
            <person name="Yang H."/>
            <person name="Song W."/>
            <person name="Hou L."/>
            <person name="Xu J."/>
            <person name="Tong Z."/>
            <person name="Xu A."/>
            <person name="Yuan X."/>
            <person name="Wang W."/>
            <person name="Yang Q."/>
            <person name="Chen L."/>
            <person name="Sun Z."/>
            <person name="Wang K."/>
            <person name="Pan B."/>
            <person name="Chen J."/>
            <person name="Bao Y."/>
            <person name="Liu F."/>
            <person name="Qi X."/>
            <person name="Gang D.R."/>
            <person name="Wen J."/>
            <person name="Li J."/>
        </authorList>
    </citation>
    <scope>NUCLEOTIDE SEQUENCE</scope>
    <source>
        <strain evidence="2">Dzin_1.0</strain>
    </source>
</reference>
<sequence length="186" mass="19760">MRGRRWGGPGDGVSVRHFVEHLEGATCATRGGIEADEGVSHVDVAREAELEDERMRGEADGEGGRGGGGEGAGLEEEGKRVEIGGKRRMARRGEETTVVWARIMVFQAKCSSADQQESSRDDPMSSLGRCLEKCGAAVAACMPLCMMRGIEAPLCMVECIQMNLSCMISCAHVAAASLPSSPTNFP</sequence>
<comment type="caution">
    <text evidence="2">The sequence shown here is derived from an EMBL/GenBank/DDBJ whole genome shotgun (WGS) entry which is preliminary data.</text>
</comment>
<name>A0A9D5CJ82_9LILI</name>
<gene>
    <name evidence="2" type="ORF">J5N97_021482</name>
</gene>
<keyword evidence="3" id="KW-1185">Reference proteome</keyword>
<protein>
    <submittedName>
        <fullName evidence="2">Uncharacterized protein</fullName>
    </submittedName>
</protein>
<evidence type="ECO:0000313" key="3">
    <source>
        <dbReference type="Proteomes" id="UP001085076"/>
    </source>
</evidence>
<evidence type="ECO:0000313" key="2">
    <source>
        <dbReference type="EMBL" id="KAJ0973523.1"/>
    </source>
</evidence>
<feature type="compositionally biased region" description="Basic and acidic residues" evidence="1">
    <location>
        <begin position="47"/>
        <end position="63"/>
    </location>
</feature>